<name>A0LDZ2_MAGMM</name>
<dbReference type="Gene3D" id="3.30.110.60">
    <property type="entry name" value="YhbY-like"/>
    <property type="match status" value="1"/>
</dbReference>
<dbReference type="InterPro" id="IPR035920">
    <property type="entry name" value="YhbY-like_sf"/>
</dbReference>
<dbReference type="KEGG" id="mgm:Mmc1_3700"/>
<dbReference type="PANTHER" id="PTHR40065">
    <property type="entry name" value="RNA-BINDING PROTEIN YHBY"/>
    <property type="match status" value="1"/>
</dbReference>
<reference evidence="5" key="1">
    <citation type="journal article" date="2009" name="Appl. Environ. Microbiol.">
        <title>Complete genome sequence of the chemolithoautotrophic marine magnetotactic coccus strain MC-1.</title>
        <authorList>
            <person name="Schubbe S."/>
            <person name="Williams T.J."/>
            <person name="Xie G."/>
            <person name="Kiss H.E."/>
            <person name="Brettin T.S."/>
            <person name="Martinez D."/>
            <person name="Ross C.A."/>
            <person name="Schuler D."/>
            <person name="Cox B.L."/>
            <person name="Nealson K.H."/>
            <person name="Bazylinski D.A."/>
        </authorList>
    </citation>
    <scope>NUCLEOTIDE SEQUENCE [LARGE SCALE GENOMIC DNA]</scope>
    <source>
        <strain evidence="5">ATCC BAA-1437 / JCM 17883 / MC-1</strain>
    </source>
</reference>
<feature type="domain" description="CRM" evidence="3">
    <location>
        <begin position="1"/>
        <end position="96"/>
    </location>
</feature>
<keyword evidence="1 2" id="KW-0694">RNA-binding</keyword>
<dbReference type="SMART" id="SM01103">
    <property type="entry name" value="CRS1_YhbY"/>
    <property type="match status" value="1"/>
</dbReference>
<keyword evidence="5" id="KW-1185">Reference proteome</keyword>
<dbReference type="NCBIfam" id="TIGR00253">
    <property type="entry name" value="RNA_bind_YhbY"/>
    <property type="match status" value="1"/>
</dbReference>
<dbReference type="Proteomes" id="UP000002586">
    <property type="component" value="Chromosome"/>
</dbReference>
<dbReference type="PANTHER" id="PTHR40065:SF3">
    <property type="entry name" value="RNA-BINDING PROTEIN YHBY"/>
    <property type="match status" value="1"/>
</dbReference>
<dbReference type="PROSITE" id="PS51295">
    <property type="entry name" value="CRM"/>
    <property type="match status" value="1"/>
</dbReference>
<sequence>MSLAGFQRTYLKGLAHPLKPVVFVGKEGVKDSVLAAVEEALLIHELIKVRFLDFKEQRKDLAKALATDSQSELVGMIGHLAILYRAHPEPEHRRIQLPKKKPKKSE</sequence>
<evidence type="ECO:0000259" key="3">
    <source>
        <dbReference type="PROSITE" id="PS51295"/>
    </source>
</evidence>
<dbReference type="InterPro" id="IPR051925">
    <property type="entry name" value="RNA-binding_domain"/>
</dbReference>
<dbReference type="STRING" id="156889.Mmc1_3700"/>
<accession>A0LDZ2</accession>
<dbReference type="AlphaFoldDB" id="A0LDZ2"/>
<dbReference type="Pfam" id="PF01985">
    <property type="entry name" value="CRS1_YhbY"/>
    <property type="match status" value="1"/>
</dbReference>
<dbReference type="InterPro" id="IPR017924">
    <property type="entry name" value="RNA-binding_YhbY"/>
</dbReference>
<dbReference type="HOGENOM" id="CLU_095994_2_1_5"/>
<evidence type="ECO:0000313" key="5">
    <source>
        <dbReference type="Proteomes" id="UP000002586"/>
    </source>
</evidence>
<organism evidence="4 5">
    <name type="scientific">Magnetococcus marinus (strain ATCC BAA-1437 / JCM 17883 / MC-1)</name>
    <dbReference type="NCBI Taxonomy" id="156889"/>
    <lineage>
        <taxon>Bacteria</taxon>
        <taxon>Pseudomonadati</taxon>
        <taxon>Pseudomonadota</taxon>
        <taxon>Magnetococcia</taxon>
        <taxon>Magnetococcales</taxon>
        <taxon>Magnetococcaceae</taxon>
        <taxon>Magnetococcus</taxon>
    </lineage>
</organism>
<evidence type="ECO:0000313" key="4">
    <source>
        <dbReference type="EMBL" id="ABK46185.1"/>
    </source>
</evidence>
<dbReference type="eggNOG" id="COG1534">
    <property type="taxonomic scope" value="Bacteria"/>
</dbReference>
<dbReference type="EMBL" id="CP000471">
    <property type="protein sequence ID" value="ABK46185.1"/>
    <property type="molecule type" value="Genomic_DNA"/>
</dbReference>
<protein>
    <recommendedName>
        <fullName evidence="3">CRM domain-containing protein</fullName>
    </recommendedName>
</protein>
<evidence type="ECO:0000256" key="2">
    <source>
        <dbReference type="PROSITE-ProRule" id="PRU00626"/>
    </source>
</evidence>
<reference evidence="4 5" key="2">
    <citation type="journal article" date="2012" name="Int. J. Syst. Evol. Microbiol.">
        <title>Magnetococcus marinus gen. nov., sp. nov., a marine, magnetotactic bacterium that represents a novel lineage (Magnetococcaceae fam. nov.; Magnetococcales ord. nov.) at the base of the Alphaproteobacteria.</title>
        <authorList>
            <person name="Bazylinski D.A."/>
            <person name="Williams T.J."/>
            <person name="Lefevre C.T."/>
            <person name="Berg R.J."/>
            <person name="Zhang C.L."/>
            <person name="Bowser S.S."/>
            <person name="Dean A.J."/>
            <person name="Beveridge T.J."/>
        </authorList>
    </citation>
    <scope>NUCLEOTIDE SEQUENCE [LARGE SCALE GENOMIC DNA]</scope>
    <source>
        <strain evidence="5">ATCC BAA-1437 / JCM 17883 / MC-1</strain>
    </source>
</reference>
<dbReference type="InterPro" id="IPR001890">
    <property type="entry name" value="RNA-binding_CRM"/>
</dbReference>
<gene>
    <name evidence="4" type="ordered locus">Mmc1_3700</name>
</gene>
<proteinExistence type="predicted"/>
<dbReference type="GO" id="GO:0003723">
    <property type="term" value="F:RNA binding"/>
    <property type="evidence" value="ECO:0007669"/>
    <property type="project" value="UniProtKB-UniRule"/>
</dbReference>
<evidence type="ECO:0000256" key="1">
    <source>
        <dbReference type="ARBA" id="ARBA00022884"/>
    </source>
</evidence>
<dbReference type="SUPFAM" id="SSF75471">
    <property type="entry name" value="YhbY-like"/>
    <property type="match status" value="1"/>
</dbReference>